<proteinExistence type="predicted"/>
<evidence type="ECO:0000313" key="4">
    <source>
        <dbReference type="EMBL" id="AEX89235.1"/>
    </source>
</evidence>
<dbReference type="AlphaFoldDB" id="H2E4X3"/>
<dbReference type="EMBL" id="JN716144">
    <property type="protein sequence ID" value="AEX89235.1"/>
    <property type="molecule type" value="Genomic_DNA"/>
</dbReference>
<sequence>MPQLSPLPWVFSFMMGFMLIMSMLIVYFVKFKKMEVLNNMLIKMMVWCW</sequence>
<organism evidence="4">
    <name type="scientific">Austrarchaea sp. WA_3</name>
    <dbReference type="NCBI Taxonomy" id="1090243"/>
    <lineage>
        <taxon>Eukaryota</taxon>
        <taxon>Metazoa</taxon>
        <taxon>Ecdysozoa</taxon>
        <taxon>Arthropoda</taxon>
        <taxon>Chelicerata</taxon>
        <taxon>Arachnida</taxon>
        <taxon>Araneae</taxon>
        <taxon>Araneomorphae</taxon>
        <taxon>Entelegynae</taxon>
        <taxon>Palpimanoidea</taxon>
        <taxon>Archaeidae</taxon>
        <taxon>Austrarchaea</taxon>
    </lineage>
</organism>
<keyword evidence="4" id="KW-0496">Mitochondrion</keyword>
<geneLocation type="mitochondrion" evidence="4"/>
<keyword evidence="1" id="KW-0812">Transmembrane</keyword>
<feature type="transmembrane region" description="Helical" evidence="1">
    <location>
        <begin position="6"/>
        <end position="29"/>
    </location>
</feature>
<dbReference type="EMBL" id="JN716143">
    <property type="protein sequence ID" value="AEX89232.1"/>
    <property type="molecule type" value="Genomic_DNA"/>
</dbReference>
<keyword evidence="1" id="KW-1133">Transmembrane helix</keyword>
<protein>
    <submittedName>
        <fullName evidence="4">ATP synthase F0 subunit 8</fullName>
    </submittedName>
</protein>
<evidence type="ECO:0000256" key="1">
    <source>
        <dbReference type="SAM" id="Phobius"/>
    </source>
</evidence>
<reference evidence="4" key="1">
    <citation type="journal article" date="2012" name="Mol. Phylogenet. Evol.">
        <title>Phylogeny and historical biogeography of ancient assassin spiders (Araneae: Archaeidae) in the Australian mesic zone: Evidence for Miocene speciation within Tertiary refugia.</title>
        <authorList>
            <person name="Rix M.G."/>
            <person name="Harvey M.S."/>
        </authorList>
    </citation>
    <scope>NUCLEOTIDE SEQUENCE</scope>
    <source>
        <strain evidence="2">CLG_144_J</strain>
        <strain evidence="3">CLG_145_J</strain>
        <strain evidence="4">CLG_146_J</strain>
    </source>
</reference>
<keyword evidence="1" id="KW-0472">Membrane</keyword>
<dbReference type="EMBL" id="JN716142">
    <property type="protein sequence ID" value="AEX89229.1"/>
    <property type="molecule type" value="Genomic_DNA"/>
</dbReference>
<accession>H2E4X3</accession>
<gene>
    <name evidence="4" type="primary">ATP8</name>
</gene>
<evidence type="ECO:0000313" key="2">
    <source>
        <dbReference type="EMBL" id="AEX89229.1"/>
    </source>
</evidence>
<evidence type="ECO:0000313" key="3">
    <source>
        <dbReference type="EMBL" id="AEX89232.1"/>
    </source>
</evidence>
<name>H2E4X3_9ARAC</name>